<accession>A7EJ99</accession>
<dbReference type="Proteomes" id="UP000001312">
    <property type="component" value="Unassembled WGS sequence"/>
</dbReference>
<dbReference type="HOGENOM" id="CLU_2098297_0_0_1"/>
<dbReference type="GeneID" id="5490333"/>
<keyword evidence="3" id="KW-1185">Reference proteome</keyword>
<gene>
    <name evidence="2" type="ORF">SS1G_05392</name>
</gene>
<proteinExistence type="predicted"/>
<evidence type="ECO:0000256" key="1">
    <source>
        <dbReference type="SAM" id="MobiDB-lite"/>
    </source>
</evidence>
<dbReference type="InParanoid" id="A7EJ99"/>
<protein>
    <submittedName>
        <fullName evidence="2">Uncharacterized protein</fullName>
    </submittedName>
</protein>
<reference evidence="3" key="1">
    <citation type="journal article" date="2011" name="PLoS Genet.">
        <title>Genomic analysis of the necrotrophic fungal pathogens Sclerotinia sclerotiorum and Botrytis cinerea.</title>
        <authorList>
            <person name="Amselem J."/>
            <person name="Cuomo C.A."/>
            <person name="van Kan J.A."/>
            <person name="Viaud M."/>
            <person name="Benito E.P."/>
            <person name="Couloux A."/>
            <person name="Coutinho P.M."/>
            <person name="de Vries R.P."/>
            <person name="Dyer P.S."/>
            <person name="Fillinger S."/>
            <person name="Fournier E."/>
            <person name="Gout L."/>
            <person name="Hahn M."/>
            <person name="Kohn L."/>
            <person name="Lapalu N."/>
            <person name="Plummer K.M."/>
            <person name="Pradier J.M."/>
            <person name="Quevillon E."/>
            <person name="Sharon A."/>
            <person name="Simon A."/>
            <person name="ten Have A."/>
            <person name="Tudzynski B."/>
            <person name="Tudzynski P."/>
            <person name="Wincker P."/>
            <person name="Andrew M."/>
            <person name="Anthouard V."/>
            <person name="Beever R.E."/>
            <person name="Beffa R."/>
            <person name="Benoit I."/>
            <person name="Bouzid O."/>
            <person name="Brault B."/>
            <person name="Chen Z."/>
            <person name="Choquer M."/>
            <person name="Collemare J."/>
            <person name="Cotton P."/>
            <person name="Danchin E.G."/>
            <person name="Da Silva C."/>
            <person name="Gautier A."/>
            <person name="Giraud C."/>
            <person name="Giraud T."/>
            <person name="Gonzalez C."/>
            <person name="Grossetete S."/>
            <person name="Guldener U."/>
            <person name="Henrissat B."/>
            <person name="Howlett B.J."/>
            <person name="Kodira C."/>
            <person name="Kretschmer M."/>
            <person name="Lappartient A."/>
            <person name="Leroch M."/>
            <person name="Levis C."/>
            <person name="Mauceli E."/>
            <person name="Neuveglise C."/>
            <person name="Oeser B."/>
            <person name="Pearson M."/>
            <person name="Poulain J."/>
            <person name="Poussereau N."/>
            <person name="Quesneville H."/>
            <person name="Rascle C."/>
            <person name="Schumacher J."/>
            <person name="Segurens B."/>
            <person name="Sexton A."/>
            <person name="Silva E."/>
            <person name="Sirven C."/>
            <person name="Soanes D.M."/>
            <person name="Talbot N.J."/>
            <person name="Templeton M."/>
            <person name="Yandava C."/>
            <person name="Yarden O."/>
            <person name="Zeng Q."/>
            <person name="Rollins J.A."/>
            <person name="Lebrun M.H."/>
            <person name="Dickman M."/>
        </authorList>
    </citation>
    <scope>NUCLEOTIDE SEQUENCE [LARGE SCALE GENOMIC DNA]</scope>
    <source>
        <strain evidence="3">ATCC 18683 / 1980 / Ss-1</strain>
    </source>
</reference>
<sequence length="116" mass="12610">MITGSVPRKRNGRESVSLNSCPSDLLRISAGTVATILPAALLARFARLRNITERLVSFLKTKSTTTSIDQNPPQMPSKAQNTSRQPYASAMNDIKKYPEGLPQTAAQRNMLIAGPI</sequence>
<evidence type="ECO:0000313" key="2">
    <source>
        <dbReference type="EMBL" id="EDO02915.1"/>
    </source>
</evidence>
<dbReference type="EMBL" id="CH476626">
    <property type="protein sequence ID" value="EDO02915.1"/>
    <property type="molecule type" value="Genomic_DNA"/>
</dbReference>
<organism evidence="2 3">
    <name type="scientific">Sclerotinia sclerotiorum (strain ATCC 18683 / 1980 / Ss-1)</name>
    <name type="common">White mold</name>
    <name type="synonym">Whetzelinia sclerotiorum</name>
    <dbReference type="NCBI Taxonomy" id="665079"/>
    <lineage>
        <taxon>Eukaryota</taxon>
        <taxon>Fungi</taxon>
        <taxon>Dikarya</taxon>
        <taxon>Ascomycota</taxon>
        <taxon>Pezizomycotina</taxon>
        <taxon>Leotiomycetes</taxon>
        <taxon>Helotiales</taxon>
        <taxon>Sclerotiniaceae</taxon>
        <taxon>Sclerotinia</taxon>
    </lineage>
</organism>
<dbReference type="AlphaFoldDB" id="A7EJ99"/>
<dbReference type="KEGG" id="ssl:SS1G_05392"/>
<dbReference type="RefSeq" id="XP_001593964.1">
    <property type="nucleotide sequence ID" value="XM_001593914.1"/>
</dbReference>
<feature type="compositionally biased region" description="Polar residues" evidence="1">
    <location>
        <begin position="63"/>
        <end position="86"/>
    </location>
</feature>
<evidence type="ECO:0000313" key="3">
    <source>
        <dbReference type="Proteomes" id="UP000001312"/>
    </source>
</evidence>
<name>A7EJ99_SCLS1</name>
<feature type="region of interest" description="Disordered" evidence="1">
    <location>
        <begin position="63"/>
        <end position="87"/>
    </location>
</feature>